<dbReference type="RefSeq" id="WP_128930360.1">
    <property type="nucleotide sequence ID" value="NZ_CP022221.1"/>
</dbReference>
<name>A0A4Q0QJY7_9BRAD</name>
<dbReference type="EMBL" id="LBJM01000212">
    <property type="protein sequence ID" value="RXH20913.1"/>
    <property type="molecule type" value="Genomic_DNA"/>
</dbReference>
<reference evidence="2 4" key="2">
    <citation type="submission" date="2018-11" db="EMBL/GenBank/DDBJ databases">
        <title>Bradyrhizobium sp. nov., isolated from effective nodules of peanut in China.</title>
        <authorList>
            <person name="Li Y."/>
        </authorList>
    </citation>
    <scope>NUCLEOTIDE SEQUENCE [LARGE SCALE GENOMIC DNA]</scope>
    <source>
        <strain evidence="2 4">CCBAU 51770</strain>
    </source>
</reference>
<keyword evidence="3" id="KW-0808">Transferase</keyword>
<dbReference type="GO" id="GO:0004519">
    <property type="term" value="F:endonuclease activity"/>
    <property type="evidence" value="ECO:0007669"/>
    <property type="project" value="UniProtKB-KW"/>
</dbReference>
<dbReference type="SUPFAM" id="SSF52980">
    <property type="entry name" value="Restriction endonuclease-like"/>
    <property type="match status" value="1"/>
</dbReference>
<sequence>MPQDPSHRPVPKRLRQFAKNMRHEPTDAEAAMWRLLRDRRLSSYKFRRQVPFKNYVLDFVCFDKRLVIEIDGSQHAGSQRDAVREAALFAEGFSVARYWNNDVLQQSVSVLEDILAKLAGR</sequence>
<dbReference type="Pfam" id="PF04480">
    <property type="entry name" value="DUF559"/>
    <property type="match status" value="1"/>
</dbReference>
<evidence type="ECO:0000259" key="1">
    <source>
        <dbReference type="Pfam" id="PF04480"/>
    </source>
</evidence>
<keyword evidence="2" id="KW-0378">Hydrolase</keyword>
<dbReference type="InterPro" id="IPR047216">
    <property type="entry name" value="Endonuclease_DUF559_bact"/>
</dbReference>
<dbReference type="GO" id="GO:0008168">
    <property type="term" value="F:methyltransferase activity"/>
    <property type="evidence" value="ECO:0007669"/>
    <property type="project" value="UniProtKB-KW"/>
</dbReference>
<dbReference type="InterPro" id="IPR011335">
    <property type="entry name" value="Restrct_endonuc-II-like"/>
</dbReference>
<accession>A0A4Q0RRQ0</accession>
<dbReference type="PANTHER" id="PTHR38590:SF1">
    <property type="entry name" value="BLL0828 PROTEIN"/>
    <property type="match status" value="1"/>
</dbReference>
<dbReference type="Gene3D" id="3.40.960.10">
    <property type="entry name" value="VSR Endonuclease"/>
    <property type="match status" value="1"/>
</dbReference>
<keyword evidence="2" id="KW-0255">Endonuclease</keyword>
<organism evidence="2 4">
    <name type="scientific">Bradyrhizobium zhanjiangense</name>
    <dbReference type="NCBI Taxonomy" id="1325107"/>
    <lineage>
        <taxon>Bacteria</taxon>
        <taxon>Pseudomonadati</taxon>
        <taxon>Pseudomonadota</taxon>
        <taxon>Alphaproteobacteria</taxon>
        <taxon>Hyphomicrobiales</taxon>
        <taxon>Nitrobacteraceae</taxon>
        <taxon>Bradyrhizobium</taxon>
    </lineage>
</organism>
<proteinExistence type="predicted"/>
<evidence type="ECO:0000313" key="2">
    <source>
        <dbReference type="EMBL" id="RXG93295.1"/>
    </source>
</evidence>
<dbReference type="CDD" id="cd01038">
    <property type="entry name" value="Endonuclease_DUF559"/>
    <property type="match status" value="1"/>
</dbReference>
<gene>
    <name evidence="2" type="ORF">EAS61_21965</name>
    <name evidence="3" type="ORF">XH94_39245</name>
</gene>
<dbReference type="EMBL" id="RKMK01000021">
    <property type="protein sequence ID" value="RXG93295.1"/>
    <property type="molecule type" value="Genomic_DNA"/>
</dbReference>
<dbReference type="Proteomes" id="UP000290174">
    <property type="component" value="Unassembled WGS sequence"/>
</dbReference>
<evidence type="ECO:0000313" key="3">
    <source>
        <dbReference type="EMBL" id="RXH20913.1"/>
    </source>
</evidence>
<accession>A0A4Q0QJY7</accession>
<keyword evidence="3" id="KW-0489">Methyltransferase</keyword>
<evidence type="ECO:0000313" key="5">
    <source>
        <dbReference type="Proteomes" id="UP000290565"/>
    </source>
</evidence>
<feature type="domain" description="DUF559" evidence="1">
    <location>
        <begin position="13"/>
        <end position="118"/>
    </location>
</feature>
<dbReference type="InterPro" id="IPR007569">
    <property type="entry name" value="DUF559"/>
</dbReference>
<comment type="caution">
    <text evidence="2">The sequence shown here is derived from an EMBL/GenBank/DDBJ whole genome shotgun (WGS) entry which is preliminary data.</text>
</comment>
<evidence type="ECO:0000313" key="4">
    <source>
        <dbReference type="Proteomes" id="UP000290174"/>
    </source>
</evidence>
<dbReference type="AlphaFoldDB" id="A0A4Q0QJY7"/>
<dbReference type="Proteomes" id="UP000290565">
    <property type="component" value="Unassembled WGS sequence"/>
</dbReference>
<dbReference type="PANTHER" id="PTHR38590">
    <property type="entry name" value="BLL0828 PROTEIN"/>
    <property type="match status" value="1"/>
</dbReference>
<dbReference type="GO" id="GO:0032259">
    <property type="term" value="P:methylation"/>
    <property type="evidence" value="ECO:0007669"/>
    <property type="project" value="UniProtKB-KW"/>
</dbReference>
<reference evidence="3 5" key="1">
    <citation type="submission" date="2015-04" db="EMBL/GenBank/DDBJ databases">
        <title>Comparative genomics of rhizobia nodulating Arachis hypogaea in China.</title>
        <authorList>
            <person name="Li Y."/>
        </authorList>
    </citation>
    <scope>NUCLEOTIDE SEQUENCE [LARGE SCALE GENOMIC DNA]</scope>
    <source>
        <strain evidence="3 5">CCBAU 51787</strain>
    </source>
</reference>
<protein>
    <submittedName>
        <fullName evidence="3">DNA methyltransferase</fullName>
    </submittedName>
    <submittedName>
        <fullName evidence="2">Endonuclease domain-containing protein</fullName>
    </submittedName>
</protein>
<keyword evidence="2" id="KW-0540">Nuclease</keyword>